<accession>A0A4S8P5M9</accession>
<dbReference type="EMBL" id="STGX01000020">
    <property type="protein sequence ID" value="THV24262.1"/>
    <property type="molecule type" value="Genomic_DNA"/>
</dbReference>
<dbReference type="RefSeq" id="WP_136531813.1">
    <property type="nucleotide sequence ID" value="NZ_STGX01000020.1"/>
</dbReference>
<comment type="caution">
    <text evidence="1">The sequence shown here is derived from an EMBL/GenBank/DDBJ whole genome shotgun (WGS) entry which is preliminary data.</text>
</comment>
<name>A0A4S8P5M9_9ACTN</name>
<sequence>MSDLARAHLRAFLNRDGRELRALQRRNPRWSPSEDFGHVVSVFELAVYARFGERPDPEALRAFLTEALEDAARSRPPVRPLAVQSAVEEAYSLPDDEEHRDPPDLRAREERRTAIWFALERLVPADPAAIERLLANAAEFGDACTEYGAELAGTFGTPAAYAIRSGLARWRDS</sequence>
<proteinExistence type="predicted"/>
<keyword evidence="2" id="KW-1185">Reference proteome</keyword>
<organism evidence="1 2">
    <name type="scientific">Glycomyces paridis</name>
    <dbReference type="NCBI Taxonomy" id="2126555"/>
    <lineage>
        <taxon>Bacteria</taxon>
        <taxon>Bacillati</taxon>
        <taxon>Actinomycetota</taxon>
        <taxon>Actinomycetes</taxon>
        <taxon>Glycomycetales</taxon>
        <taxon>Glycomycetaceae</taxon>
        <taxon>Glycomyces</taxon>
    </lineage>
</organism>
<reference evidence="1 2" key="1">
    <citation type="journal article" date="2018" name="Int. J. Syst. Evol. Microbiol.">
        <title>Glycomyces paridis sp. nov., isolated from the medicinal plant Paris polyphylla.</title>
        <authorList>
            <person name="Fang X.M."/>
            <person name="Bai J.L."/>
            <person name="Su J."/>
            <person name="Zhao L.L."/>
            <person name="Liu H.Y."/>
            <person name="Ma B.P."/>
            <person name="Zhang Y.Q."/>
            <person name="Yu L.Y."/>
        </authorList>
    </citation>
    <scope>NUCLEOTIDE SEQUENCE [LARGE SCALE GENOMIC DNA]</scope>
    <source>
        <strain evidence="1 2">CPCC 204357</strain>
    </source>
</reference>
<protein>
    <submittedName>
        <fullName evidence="1">Uncharacterized protein</fullName>
    </submittedName>
</protein>
<dbReference type="AlphaFoldDB" id="A0A4S8P5M9"/>
<evidence type="ECO:0000313" key="1">
    <source>
        <dbReference type="EMBL" id="THV24262.1"/>
    </source>
</evidence>
<evidence type="ECO:0000313" key="2">
    <source>
        <dbReference type="Proteomes" id="UP000305792"/>
    </source>
</evidence>
<gene>
    <name evidence="1" type="ORF">E9998_21805</name>
</gene>
<dbReference type="Proteomes" id="UP000305792">
    <property type="component" value="Unassembled WGS sequence"/>
</dbReference>
<dbReference type="OrthoDB" id="5192868at2"/>